<dbReference type="Gene3D" id="3.30.70.1820">
    <property type="entry name" value="L1 transposable element, RRM domain"/>
    <property type="match status" value="1"/>
</dbReference>
<accession>A0AAD1VJE7</accession>
<dbReference type="EMBL" id="OW240912">
    <property type="protein sequence ID" value="CAH2219183.1"/>
    <property type="molecule type" value="Genomic_DNA"/>
</dbReference>
<dbReference type="Proteomes" id="UP001295444">
    <property type="component" value="Chromosome 01"/>
</dbReference>
<reference evidence="2" key="1">
    <citation type="submission" date="2022-03" db="EMBL/GenBank/DDBJ databases">
        <authorList>
            <person name="Alioto T."/>
            <person name="Alioto T."/>
            <person name="Gomez Garrido J."/>
        </authorList>
    </citation>
    <scope>NUCLEOTIDE SEQUENCE</scope>
</reference>
<protein>
    <submittedName>
        <fullName evidence="2">Uncharacterized protein</fullName>
    </submittedName>
</protein>
<keyword evidence="1" id="KW-0175">Coiled coil</keyword>
<evidence type="ECO:0000313" key="3">
    <source>
        <dbReference type="Proteomes" id="UP001295444"/>
    </source>
</evidence>
<gene>
    <name evidence="2" type="ORF">PECUL_23A015114</name>
</gene>
<evidence type="ECO:0000313" key="2">
    <source>
        <dbReference type="EMBL" id="CAH2219183.1"/>
    </source>
</evidence>
<evidence type="ECO:0000256" key="1">
    <source>
        <dbReference type="SAM" id="Coils"/>
    </source>
</evidence>
<dbReference type="PANTHER" id="PTHR11505">
    <property type="entry name" value="L1 TRANSPOSABLE ELEMENT-RELATED"/>
    <property type="match status" value="1"/>
</dbReference>
<name>A0AAD1VJE7_PELCU</name>
<keyword evidence="3" id="KW-1185">Reference proteome</keyword>
<sequence>MEESNISFDCMEVDGKKDKEMVTINQLEFNLRDILMELKKEMATNALEIKQEIKYEINQLASKMQNFEDQFTALDFHVNKIKEVNEKVLQKLNDLEFKTNDLEDSLRRKNLRFRNFEQTSKSEDLKQSRKEYFTASGLIFKEQEETIQRCHRLSKPQNVPAEAPRDIIAYFY</sequence>
<feature type="coiled-coil region" evidence="1">
    <location>
        <begin position="50"/>
        <end position="105"/>
    </location>
</feature>
<organism evidence="2 3">
    <name type="scientific">Pelobates cultripes</name>
    <name type="common">Western spadefoot toad</name>
    <dbReference type="NCBI Taxonomy" id="61616"/>
    <lineage>
        <taxon>Eukaryota</taxon>
        <taxon>Metazoa</taxon>
        <taxon>Chordata</taxon>
        <taxon>Craniata</taxon>
        <taxon>Vertebrata</taxon>
        <taxon>Euteleostomi</taxon>
        <taxon>Amphibia</taxon>
        <taxon>Batrachia</taxon>
        <taxon>Anura</taxon>
        <taxon>Pelobatoidea</taxon>
        <taxon>Pelobatidae</taxon>
        <taxon>Pelobates</taxon>
    </lineage>
</organism>
<dbReference type="InterPro" id="IPR004244">
    <property type="entry name" value="Transposase_22"/>
</dbReference>
<dbReference type="AlphaFoldDB" id="A0AAD1VJE7"/>
<proteinExistence type="predicted"/>